<comment type="caution">
    <text evidence="1">The sequence shown here is derived from an EMBL/GenBank/DDBJ whole genome shotgun (WGS) entry which is preliminary data.</text>
</comment>
<reference evidence="1" key="1">
    <citation type="submission" date="2023-04" db="EMBL/GenBank/DDBJ databases">
        <title>Ambrosiozyma monospora NBRC 10751.</title>
        <authorList>
            <person name="Ichikawa N."/>
            <person name="Sato H."/>
            <person name="Tonouchi N."/>
        </authorList>
    </citation>
    <scope>NUCLEOTIDE SEQUENCE</scope>
    <source>
        <strain evidence="1">NBRC 10751</strain>
    </source>
</reference>
<proteinExistence type="predicted"/>
<evidence type="ECO:0000313" key="1">
    <source>
        <dbReference type="EMBL" id="GME71756.1"/>
    </source>
</evidence>
<name>A0ACB5SSK9_AMBMO</name>
<accession>A0ACB5SSK9</accession>
<dbReference type="Proteomes" id="UP001165064">
    <property type="component" value="Unassembled WGS sequence"/>
</dbReference>
<sequence length="238" mass="27355">MKIAWRYGLQQQKKGTDNDTGVSSQYPHYNNQFDITSTLLPAAGSYDLTSVPLAPSSFKQTIQQIESIIKRYKDRLVRIVIPLFLNPVIYGDYSSPEILQFVYRLRSLLSKYENRVVLFMSLNLDLYPRANPLVTIIENLMDSVIELKPFVPQLYELMEKVYKNQPSKIKHGHLNIHKLPVLSDVGLMTVRDMEFSFKNGRKRFEIEEWSIPVEEEDKDEQQTGASSGGSVSAKSVEF</sequence>
<protein>
    <submittedName>
        <fullName evidence="1">Unnamed protein product</fullName>
    </submittedName>
</protein>
<dbReference type="EMBL" id="BSXS01000276">
    <property type="protein sequence ID" value="GME71756.1"/>
    <property type="molecule type" value="Genomic_DNA"/>
</dbReference>
<keyword evidence="2" id="KW-1185">Reference proteome</keyword>
<evidence type="ECO:0000313" key="2">
    <source>
        <dbReference type="Proteomes" id="UP001165064"/>
    </source>
</evidence>
<gene>
    <name evidence="1" type="ORF">Amon02_000070100</name>
</gene>
<organism evidence="1 2">
    <name type="scientific">Ambrosiozyma monospora</name>
    <name type="common">Yeast</name>
    <name type="synonym">Endomycopsis monosporus</name>
    <dbReference type="NCBI Taxonomy" id="43982"/>
    <lineage>
        <taxon>Eukaryota</taxon>
        <taxon>Fungi</taxon>
        <taxon>Dikarya</taxon>
        <taxon>Ascomycota</taxon>
        <taxon>Saccharomycotina</taxon>
        <taxon>Pichiomycetes</taxon>
        <taxon>Pichiales</taxon>
        <taxon>Pichiaceae</taxon>
        <taxon>Ambrosiozyma</taxon>
    </lineage>
</organism>